<evidence type="ECO:0000313" key="4">
    <source>
        <dbReference type="WBParaSite" id="EgrG_000531200"/>
    </source>
</evidence>
<evidence type="ECO:0000256" key="1">
    <source>
        <dbReference type="SAM" id="MobiDB-lite"/>
    </source>
</evidence>
<gene>
    <name evidence="2" type="ORF">EgrG_000531200</name>
</gene>
<reference evidence="2 3" key="1">
    <citation type="journal article" date="2013" name="Nature">
        <title>The genomes of four tapeworm species reveal adaptations to parasitism.</title>
        <authorList>
            <person name="Tsai I.J."/>
            <person name="Zarowiecki M."/>
            <person name="Holroyd N."/>
            <person name="Garciarrubio A."/>
            <person name="Sanchez-Flores A."/>
            <person name="Brooks K.L."/>
            <person name="Tracey A."/>
            <person name="Bobes R.J."/>
            <person name="Fragoso G."/>
            <person name="Sciutto E."/>
            <person name="Aslett M."/>
            <person name="Beasley H."/>
            <person name="Bennett H.M."/>
            <person name="Cai J."/>
            <person name="Camicia F."/>
            <person name="Clark R."/>
            <person name="Cucher M."/>
            <person name="De Silva N."/>
            <person name="Day T.A."/>
            <person name="Deplazes P."/>
            <person name="Estrada K."/>
            <person name="Fernandez C."/>
            <person name="Holland P.W."/>
            <person name="Hou J."/>
            <person name="Hu S."/>
            <person name="Huckvale T."/>
            <person name="Hung S.S."/>
            <person name="Kamenetzky L."/>
            <person name="Keane J.A."/>
            <person name="Kiss F."/>
            <person name="Koziol U."/>
            <person name="Lambert O."/>
            <person name="Liu K."/>
            <person name="Luo X."/>
            <person name="Luo Y."/>
            <person name="Macchiaroli N."/>
            <person name="Nichol S."/>
            <person name="Paps J."/>
            <person name="Parkinson J."/>
            <person name="Pouchkina-Stantcheva N."/>
            <person name="Riddiford N."/>
            <person name="Rosenzvit M."/>
            <person name="Salinas G."/>
            <person name="Wasmuth J.D."/>
            <person name="Zamanian M."/>
            <person name="Zheng Y."/>
            <person name="Cai X."/>
            <person name="Soberon X."/>
            <person name="Olson P.D."/>
            <person name="Laclette J.P."/>
            <person name="Brehm K."/>
            <person name="Berriman M."/>
            <person name="Garciarrubio A."/>
            <person name="Bobes R.J."/>
            <person name="Fragoso G."/>
            <person name="Sanchez-Flores A."/>
            <person name="Estrada K."/>
            <person name="Cevallos M.A."/>
            <person name="Morett E."/>
            <person name="Gonzalez V."/>
            <person name="Portillo T."/>
            <person name="Ochoa-Leyva A."/>
            <person name="Jose M.V."/>
            <person name="Sciutto E."/>
            <person name="Landa A."/>
            <person name="Jimenez L."/>
            <person name="Valdes V."/>
            <person name="Carrero J.C."/>
            <person name="Larralde C."/>
            <person name="Morales-Montor J."/>
            <person name="Limon-Lason J."/>
            <person name="Soberon X."/>
            <person name="Laclette J.P."/>
        </authorList>
    </citation>
    <scope>NUCLEOTIDE SEQUENCE [LARGE SCALE GENOMIC DNA]</scope>
</reference>
<dbReference type="EMBL" id="LK028582">
    <property type="protein sequence ID" value="CDS20954.1"/>
    <property type="molecule type" value="Genomic_DNA"/>
</dbReference>
<organism evidence="2">
    <name type="scientific">Echinococcus granulosus</name>
    <name type="common">Hydatid tapeworm</name>
    <dbReference type="NCBI Taxonomy" id="6210"/>
    <lineage>
        <taxon>Eukaryota</taxon>
        <taxon>Metazoa</taxon>
        <taxon>Spiralia</taxon>
        <taxon>Lophotrochozoa</taxon>
        <taxon>Platyhelminthes</taxon>
        <taxon>Cestoda</taxon>
        <taxon>Eucestoda</taxon>
        <taxon>Cyclophyllidea</taxon>
        <taxon>Taeniidae</taxon>
        <taxon>Echinococcus</taxon>
        <taxon>Echinococcus granulosus group</taxon>
    </lineage>
</organism>
<reference evidence="2" key="2">
    <citation type="submission" date="2014-06" db="EMBL/GenBank/DDBJ databases">
        <authorList>
            <person name="Aslett M."/>
        </authorList>
    </citation>
    <scope>NUCLEOTIDE SEQUENCE</scope>
</reference>
<sequence length="480" mass="53927">MSSAERHLNGDLDTMELCRGIGSRQDSGFSDIIARSSIMGEVSDTSLQDSLLQSSPIGFRSPVPRSLNQQDALRLWRPLHRLPDFQQITSRGALPINPNRSFRPRSAPLVIDRFSLPEEDEEQDREQVDDEIADHEHHHRHHYTQHQQQQQSINHRDHSPPPPVVFIPRDRRRAGALLADMCRCLGRNSARRQSVDMRSVSTQTSISPLEACPRPTPHRRLLSVRPQSAPLQEEEEGVENVERVATEEAVKPWGHHHHHHHHQLLTPPVTATTVSTTGSCCRFCVHSQRQLSSANSSRSSSVFVFGEDLLELMGDCGISSSPCCRTQDAEPPPAPTSEAVADSSPDPEMMHEMSAYLEVPQSQRPTYIRLRSASAPIDDNDSEDAPQHLQRLIRRRPRRYSYNYENLVSIAQRIANAGDAFDFEHRQSNSSTASQFFELGRSTSSLQWISSSLADLMARPIGALRNLWTSGPVDGESNRS</sequence>
<dbReference type="Proteomes" id="UP000492820">
    <property type="component" value="Unassembled WGS sequence"/>
</dbReference>
<name>A0A068WTE0_ECHGR</name>
<evidence type="ECO:0000313" key="3">
    <source>
        <dbReference type="Proteomes" id="UP000492820"/>
    </source>
</evidence>
<feature type="region of interest" description="Disordered" evidence="1">
    <location>
        <begin position="323"/>
        <end position="347"/>
    </location>
</feature>
<dbReference type="OrthoDB" id="6275873at2759"/>
<protein>
    <submittedName>
        <fullName evidence="4">RING-type domain-containing protein</fullName>
    </submittedName>
</protein>
<feature type="region of interest" description="Disordered" evidence="1">
    <location>
        <begin position="195"/>
        <end position="220"/>
    </location>
</feature>
<dbReference type="AlphaFoldDB" id="A0A068WTE0"/>
<feature type="region of interest" description="Disordered" evidence="1">
    <location>
        <begin position="136"/>
        <end position="162"/>
    </location>
</feature>
<evidence type="ECO:0000313" key="2">
    <source>
        <dbReference type="EMBL" id="CDS20954.1"/>
    </source>
</evidence>
<dbReference type="WBParaSite" id="EgrG_000531200">
    <property type="protein sequence ID" value="EgrG_000531200"/>
    <property type="gene ID" value="EgrG_000531200"/>
</dbReference>
<accession>A0A068WTE0</accession>
<proteinExistence type="predicted"/>
<reference evidence="4" key="3">
    <citation type="submission" date="2020-10" db="UniProtKB">
        <authorList>
            <consortium name="WormBaseParasite"/>
        </authorList>
    </citation>
    <scope>IDENTIFICATION</scope>
</reference>